<dbReference type="Proteomes" id="UP000324800">
    <property type="component" value="Unassembled WGS sequence"/>
</dbReference>
<evidence type="ECO:0000313" key="1">
    <source>
        <dbReference type="EMBL" id="KAA6371726.1"/>
    </source>
</evidence>
<proteinExistence type="predicted"/>
<evidence type="ECO:0000313" key="2">
    <source>
        <dbReference type="Proteomes" id="UP000324800"/>
    </source>
</evidence>
<sequence>MVYYGVPSTNQFFFLLDEEEDDCEDDIRYYDSVDFGNKGGLVQGEVKGVEDVDDIQLGIQAFRDSESDPSSLLIDKIHLECETEGVGEFEG</sequence>
<dbReference type="EMBL" id="SNRW01014205">
    <property type="protein sequence ID" value="KAA6371726.1"/>
    <property type="molecule type" value="Genomic_DNA"/>
</dbReference>
<reference evidence="1 2" key="1">
    <citation type="submission" date="2019-03" db="EMBL/GenBank/DDBJ databases">
        <title>Single cell metagenomics reveals metabolic interactions within the superorganism composed of flagellate Streblomastix strix and complex community of Bacteroidetes bacteria on its surface.</title>
        <authorList>
            <person name="Treitli S.C."/>
            <person name="Kolisko M."/>
            <person name="Husnik F."/>
            <person name="Keeling P."/>
            <person name="Hampl V."/>
        </authorList>
    </citation>
    <scope>NUCLEOTIDE SEQUENCE [LARGE SCALE GENOMIC DNA]</scope>
    <source>
        <strain evidence="1">ST1C</strain>
    </source>
</reference>
<name>A0A5J4UM55_9EUKA</name>
<organism evidence="1 2">
    <name type="scientific">Streblomastix strix</name>
    <dbReference type="NCBI Taxonomy" id="222440"/>
    <lineage>
        <taxon>Eukaryota</taxon>
        <taxon>Metamonada</taxon>
        <taxon>Preaxostyla</taxon>
        <taxon>Oxymonadida</taxon>
        <taxon>Streblomastigidae</taxon>
        <taxon>Streblomastix</taxon>
    </lineage>
</organism>
<comment type="caution">
    <text evidence="1">The sequence shown here is derived from an EMBL/GenBank/DDBJ whole genome shotgun (WGS) entry which is preliminary data.</text>
</comment>
<gene>
    <name evidence="1" type="ORF">EZS28_032746</name>
</gene>
<protein>
    <submittedName>
        <fullName evidence="1">Uncharacterized protein</fullName>
    </submittedName>
</protein>
<accession>A0A5J4UM55</accession>
<dbReference type="AlphaFoldDB" id="A0A5J4UM55"/>